<sequence length="126" mass="14975">SATPRFSGLDWTSVFYFHLVCWITVTTGWRTHSEFYFRSHCHESLFYVHCIFRGCFQEWNTKVKILYLIQRVIYYLTIIVKESVGGKDSIKLIPLFQELIPERKCLEYMYERLAGLIGCTIGKIQF</sequence>
<keyword evidence="2" id="KW-1185">Reference proteome</keyword>
<proteinExistence type="predicted"/>
<dbReference type="STRING" id="178035.A0A154PIG7"/>
<reference evidence="1 2" key="1">
    <citation type="submission" date="2015-07" db="EMBL/GenBank/DDBJ databases">
        <title>The genome of Dufourea novaeangliae.</title>
        <authorList>
            <person name="Pan H."/>
            <person name="Kapheim K."/>
        </authorList>
    </citation>
    <scope>NUCLEOTIDE SEQUENCE [LARGE SCALE GENOMIC DNA]</scope>
    <source>
        <strain evidence="1">0120121106</strain>
        <tissue evidence="1">Whole body</tissue>
    </source>
</reference>
<dbReference type="EMBL" id="KQ434905">
    <property type="protein sequence ID" value="KZC11284.1"/>
    <property type="molecule type" value="Genomic_DNA"/>
</dbReference>
<dbReference type="AlphaFoldDB" id="A0A154PIG7"/>
<accession>A0A154PIG7</accession>
<evidence type="ECO:0000313" key="2">
    <source>
        <dbReference type="Proteomes" id="UP000076502"/>
    </source>
</evidence>
<dbReference type="Proteomes" id="UP000076502">
    <property type="component" value="Unassembled WGS sequence"/>
</dbReference>
<organism evidence="1 2">
    <name type="scientific">Dufourea novaeangliae</name>
    <name type="common">Sweat bee</name>
    <dbReference type="NCBI Taxonomy" id="178035"/>
    <lineage>
        <taxon>Eukaryota</taxon>
        <taxon>Metazoa</taxon>
        <taxon>Ecdysozoa</taxon>
        <taxon>Arthropoda</taxon>
        <taxon>Hexapoda</taxon>
        <taxon>Insecta</taxon>
        <taxon>Pterygota</taxon>
        <taxon>Neoptera</taxon>
        <taxon>Endopterygota</taxon>
        <taxon>Hymenoptera</taxon>
        <taxon>Apocrita</taxon>
        <taxon>Aculeata</taxon>
        <taxon>Apoidea</taxon>
        <taxon>Anthophila</taxon>
        <taxon>Halictidae</taxon>
        <taxon>Rophitinae</taxon>
        <taxon>Dufourea</taxon>
    </lineage>
</organism>
<gene>
    <name evidence="1" type="ORF">WN55_02376</name>
</gene>
<evidence type="ECO:0000313" key="1">
    <source>
        <dbReference type="EMBL" id="KZC11284.1"/>
    </source>
</evidence>
<feature type="non-terminal residue" evidence="1">
    <location>
        <position position="1"/>
    </location>
</feature>
<name>A0A154PIG7_DUFNO</name>
<protein>
    <submittedName>
        <fullName evidence="1">Uncharacterized protein</fullName>
    </submittedName>
</protein>